<evidence type="ECO:0000256" key="1">
    <source>
        <dbReference type="SAM" id="MobiDB-lite"/>
    </source>
</evidence>
<sequence>MKYASFLMVINIYARFMEYKLLVRWIGRELAHMSTCLVKCRGLASGDGVRWSVRRPRRRWRWWHGRRRRGRWWRWRGRLGCGRLRCGRGRGRGWRGRGRLGRGRFRRGWLGRRRLGRRWRGRGRRRREPAADHTDDAPLVAADDAERQVGALLSHTPERAAEHLRETAQQALDDAIQLLRGRRRRHRQKRHRVAVTAVSGNSSTRHGGGSGRDVDDADQHDKEKHEEGAAAGASTAGHRRGHGRVSELD</sequence>
<protein>
    <submittedName>
        <fullName evidence="2">Uncharacterized protein</fullName>
    </submittedName>
</protein>
<dbReference type="GeneID" id="100382391"/>
<accession>C0P776</accession>
<feature type="compositionally biased region" description="Basic residues" evidence="1">
    <location>
        <begin position="181"/>
        <end position="193"/>
    </location>
</feature>
<dbReference type="EMBL" id="BT064145">
    <property type="protein sequence ID" value="ACN28842.1"/>
    <property type="molecule type" value="mRNA"/>
</dbReference>
<dbReference type="AlphaFoldDB" id="C0P776"/>
<dbReference type="KEGG" id="zma:100382391"/>
<organism evidence="2">
    <name type="scientific">Zea mays</name>
    <name type="common">Maize</name>
    <dbReference type="NCBI Taxonomy" id="4577"/>
    <lineage>
        <taxon>Eukaryota</taxon>
        <taxon>Viridiplantae</taxon>
        <taxon>Streptophyta</taxon>
        <taxon>Embryophyta</taxon>
        <taxon>Tracheophyta</taxon>
        <taxon>Spermatophyta</taxon>
        <taxon>Magnoliopsida</taxon>
        <taxon>Liliopsida</taxon>
        <taxon>Poales</taxon>
        <taxon>Poaceae</taxon>
        <taxon>PACMAD clade</taxon>
        <taxon>Panicoideae</taxon>
        <taxon>Andropogonodae</taxon>
        <taxon>Andropogoneae</taxon>
        <taxon>Tripsacinae</taxon>
        <taxon>Zea</taxon>
    </lineage>
</organism>
<feature type="region of interest" description="Disordered" evidence="1">
    <location>
        <begin position="181"/>
        <end position="249"/>
    </location>
</feature>
<reference evidence="2" key="1">
    <citation type="journal article" date="2009" name="PLoS Genet.">
        <title>Sequencing, mapping, and analysis of 27,455 maize full-length cDNAs.</title>
        <authorList>
            <person name="Soderlund C."/>
            <person name="Descour A."/>
            <person name="Kudrna D."/>
            <person name="Bomhoff M."/>
            <person name="Boyd L."/>
            <person name="Currie J."/>
            <person name="Angelova A."/>
            <person name="Collura K."/>
            <person name="Wissotski M."/>
            <person name="Ashley E."/>
            <person name="Morrow D."/>
            <person name="Fernandes J."/>
            <person name="Walbot V."/>
            <person name="Yu Y."/>
        </authorList>
    </citation>
    <scope>NUCLEOTIDE SEQUENCE</scope>
    <source>
        <strain evidence="2">B73</strain>
    </source>
</reference>
<evidence type="ECO:0000313" key="2">
    <source>
        <dbReference type="EMBL" id="ACN28842.1"/>
    </source>
</evidence>
<feature type="compositionally biased region" description="Basic and acidic residues" evidence="1">
    <location>
        <begin position="212"/>
        <end position="228"/>
    </location>
</feature>
<dbReference type="RefSeq" id="NP_001168607.1">
    <property type="nucleotide sequence ID" value="NM_001175136.1"/>
</dbReference>
<proteinExistence type="evidence at transcript level"/>
<name>C0P776_MAIZE</name>
<reference evidence="2" key="2">
    <citation type="submission" date="2012-06" db="EMBL/GenBank/DDBJ databases">
        <authorList>
            <person name="Yu Y."/>
            <person name="Currie J."/>
            <person name="Lomeli R."/>
            <person name="Angelova A."/>
            <person name="Collura K."/>
            <person name="Wissotski M."/>
            <person name="Campos D."/>
            <person name="Kudrna D."/>
            <person name="Golser W."/>
            <person name="Ashely E."/>
            <person name="Descour A."/>
            <person name="Fernandes J."/>
            <person name="Soderlund C."/>
            <person name="Walbot V."/>
        </authorList>
    </citation>
    <scope>NUCLEOTIDE SEQUENCE</scope>
    <source>
        <strain evidence="2">B73</strain>
    </source>
</reference>